<keyword evidence="14" id="KW-0963">Cytoplasm</keyword>
<dbReference type="RefSeq" id="WP_185677288.1">
    <property type="nucleotide sequence ID" value="NZ_JACHVB010000064.1"/>
</dbReference>
<comment type="function">
    <text evidence="14 15">Catalyzes the oxidation of 3-carboxy-2-hydroxy-4-methylpentanoate (3-isopropylmalate) to 3-carboxy-4-methyl-2-oxopentanoate. The product decarboxylates to 4-methyl-2 oxopentanoate.</text>
</comment>
<evidence type="ECO:0000256" key="14">
    <source>
        <dbReference type="HAMAP-Rule" id="MF_01033"/>
    </source>
</evidence>
<feature type="binding site" evidence="14">
    <location>
        <position position="228"/>
    </location>
    <ligand>
        <name>substrate</name>
    </ligand>
</feature>
<keyword evidence="12 14" id="KW-0464">Manganese</keyword>
<keyword evidence="6 14" id="KW-0432">Leucine biosynthesis</keyword>
<dbReference type="NCBIfam" id="TIGR00169">
    <property type="entry name" value="leuB"/>
    <property type="match status" value="1"/>
</dbReference>
<accession>A0A842HJ23</accession>
<evidence type="ECO:0000259" key="16">
    <source>
        <dbReference type="SMART" id="SM01329"/>
    </source>
</evidence>
<dbReference type="HAMAP" id="MF_01033">
    <property type="entry name" value="LeuB_type1"/>
    <property type="match status" value="1"/>
</dbReference>
<feature type="binding site" evidence="14">
    <location>
        <begin position="77"/>
        <end position="90"/>
    </location>
    <ligand>
        <name>NAD(+)</name>
        <dbReference type="ChEBI" id="CHEBI:57540"/>
    </ligand>
</feature>
<dbReference type="PANTHER" id="PTHR42979">
    <property type="entry name" value="3-ISOPROPYLMALATE DEHYDROGENASE"/>
    <property type="match status" value="1"/>
</dbReference>
<dbReference type="SMART" id="SM01329">
    <property type="entry name" value="Iso_dh"/>
    <property type="match status" value="1"/>
</dbReference>
<dbReference type="EC" id="1.1.1.85" evidence="14"/>
<evidence type="ECO:0000256" key="4">
    <source>
        <dbReference type="ARBA" id="ARBA00008319"/>
    </source>
</evidence>
<dbReference type="PANTHER" id="PTHR42979:SF1">
    <property type="entry name" value="3-ISOPROPYLMALATE DEHYDROGENASE"/>
    <property type="match status" value="1"/>
</dbReference>
<dbReference type="EMBL" id="JACHVB010000064">
    <property type="protein sequence ID" value="MBC2596379.1"/>
    <property type="molecule type" value="Genomic_DNA"/>
</dbReference>
<evidence type="ECO:0000256" key="10">
    <source>
        <dbReference type="ARBA" id="ARBA00023002"/>
    </source>
</evidence>
<reference evidence="17 18" key="1">
    <citation type="submission" date="2020-07" db="EMBL/GenBank/DDBJ databases">
        <authorList>
            <person name="Feng X."/>
        </authorList>
    </citation>
    <scope>NUCLEOTIDE SEQUENCE [LARGE SCALE GENOMIC DNA]</scope>
    <source>
        <strain evidence="17 18">JCM31066</strain>
    </source>
</reference>
<keyword evidence="13 14" id="KW-0100">Branched-chain amino acid biosynthesis</keyword>
<proteinExistence type="inferred from homology"/>
<dbReference type="SUPFAM" id="SSF53659">
    <property type="entry name" value="Isocitrate/Isopropylmalate dehydrogenase-like"/>
    <property type="match status" value="1"/>
</dbReference>
<evidence type="ECO:0000256" key="6">
    <source>
        <dbReference type="ARBA" id="ARBA00022430"/>
    </source>
</evidence>
<gene>
    <name evidence="14 17" type="primary">leuB</name>
    <name evidence="17" type="ORF">H5P28_19090</name>
</gene>
<comment type="caution">
    <text evidence="14">Lacks conserved residue(s) required for the propagation of feature annotation.</text>
</comment>
<comment type="similarity">
    <text evidence="4 14">Belongs to the isocitrate and isopropylmalate dehydrogenases family. LeuB type 1 subfamily.</text>
</comment>
<comment type="cofactor">
    <cofactor evidence="2">
        <name>Mn(2+)</name>
        <dbReference type="ChEBI" id="CHEBI:29035"/>
    </cofactor>
</comment>
<keyword evidence="18" id="KW-1185">Reference proteome</keyword>
<evidence type="ECO:0000256" key="1">
    <source>
        <dbReference type="ARBA" id="ARBA00000624"/>
    </source>
</evidence>
<protein>
    <recommendedName>
        <fullName evidence="14">3-isopropylmalate dehydrogenase</fullName>
        <ecNumber evidence="14">1.1.1.85</ecNumber>
    </recommendedName>
    <alternativeName>
        <fullName evidence="14">3-IPM-DH</fullName>
    </alternativeName>
    <alternativeName>
        <fullName evidence="14">Beta-IPM dehydrogenase</fullName>
        <shortName evidence="14">IMDH</shortName>
    </alternativeName>
</protein>
<dbReference type="GO" id="GO:0000287">
    <property type="term" value="F:magnesium ion binding"/>
    <property type="evidence" value="ECO:0007669"/>
    <property type="project" value="InterPro"/>
</dbReference>
<dbReference type="UniPathway" id="UPA00048">
    <property type="reaction ID" value="UER00072"/>
</dbReference>
<feature type="site" description="Important for catalysis" evidence="14">
    <location>
        <position position="195"/>
    </location>
</feature>
<evidence type="ECO:0000313" key="17">
    <source>
        <dbReference type="EMBL" id="MBC2596379.1"/>
    </source>
</evidence>
<comment type="caution">
    <text evidence="17">The sequence shown here is derived from an EMBL/GenBank/DDBJ whole genome shotgun (WGS) entry which is preliminary data.</text>
</comment>
<feature type="binding site" evidence="14">
    <location>
        <position position="252"/>
    </location>
    <ligand>
        <name>Mg(2+)</name>
        <dbReference type="ChEBI" id="CHEBI:18420"/>
    </ligand>
</feature>
<comment type="pathway">
    <text evidence="3 14 15">Amino-acid biosynthesis; L-leucine biosynthesis; L-leucine from 3-methyl-2-oxobutanoate: step 3/4.</text>
</comment>
<dbReference type="Pfam" id="PF00180">
    <property type="entry name" value="Iso_dh"/>
    <property type="match status" value="1"/>
</dbReference>
<evidence type="ECO:0000256" key="8">
    <source>
        <dbReference type="ARBA" id="ARBA00022723"/>
    </source>
</evidence>
<sequence length="366" mass="39076">MKTLKFAVLPGDGIGPEVMDATLAVLEAATKPEGIALDFTHADVGGIAIDNHGTALPESTLEVCRNADAILFGSVGGPKWENLPPKEQPERAALLPIRKAFNLFANIRPGLLFKELVDASPLRPDSIPEGIDIVCIRELTGGIYFGQPKQTVTLEDGDVQAVDTMVYKVSEIERIAEVAAVTAKARSGRVCSVDKANVLETSVLWRKTVVEYFKKNHPDLELSHLYVDNAAQQLVRDPNQFDVIFTENMFGDILSDEMAIICGSLGMMSSASLGTDNNSQGLPYGLYEPAGGTAPDIAGKGIANPCAQVLSAAMMLRYSFGLDAIADRLSAAIRKAVEDGVRTGDIAFGKSPVGTTVMADAIIERL</sequence>
<keyword evidence="10 14" id="KW-0560">Oxidoreductase</keyword>
<dbReference type="InterPro" id="IPR024084">
    <property type="entry name" value="IsoPropMal-DH-like_dom"/>
</dbReference>
<feature type="binding site" evidence="14">
    <location>
        <position position="98"/>
    </location>
    <ligand>
        <name>substrate</name>
    </ligand>
</feature>
<evidence type="ECO:0000256" key="2">
    <source>
        <dbReference type="ARBA" id="ARBA00001936"/>
    </source>
</evidence>
<dbReference type="Gene3D" id="3.40.718.10">
    <property type="entry name" value="Isopropylmalate Dehydrogenase"/>
    <property type="match status" value="1"/>
</dbReference>
<name>A0A842HJ23_9BACT</name>
<evidence type="ECO:0000256" key="15">
    <source>
        <dbReference type="RuleBase" id="RU004445"/>
    </source>
</evidence>
<feature type="binding site" evidence="14">
    <location>
        <position position="256"/>
    </location>
    <ligand>
        <name>Mg(2+)</name>
        <dbReference type="ChEBI" id="CHEBI:18420"/>
    </ligand>
</feature>
<dbReference type="InterPro" id="IPR004429">
    <property type="entry name" value="Isopropylmalate_DH"/>
</dbReference>
<evidence type="ECO:0000256" key="11">
    <source>
        <dbReference type="ARBA" id="ARBA00023027"/>
    </source>
</evidence>
<dbReference type="AlphaFoldDB" id="A0A842HJ23"/>
<keyword evidence="9 14" id="KW-0460">Magnesium</keyword>
<dbReference type="GO" id="GO:0051287">
    <property type="term" value="F:NAD binding"/>
    <property type="evidence" value="ECO:0007669"/>
    <property type="project" value="InterPro"/>
</dbReference>
<comment type="subcellular location">
    <subcellularLocation>
        <location evidence="14">Cytoplasm</location>
    </subcellularLocation>
</comment>
<dbReference type="PROSITE" id="PS00470">
    <property type="entry name" value="IDH_IMDH"/>
    <property type="match status" value="1"/>
</dbReference>
<dbReference type="Proteomes" id="UP000546464">
    <property type="component" value="Unassembled WGS sequence"/>
</dbReference>
<evidence type="ECO:0000256" key="9">
    <source>
        <dbReference type="ARBA" id="ARBA00022842"/>
    </source>
</evidence>
<comment type="subunit">
    <text evidence="5 14 15">Homodimer.</text>
</comment>
<dbReference type="InterPro" id="IPR019818">
    <property type="entry name" value="IsoCit/isopropylmalate_DH_CS"/>
</dbReference>
<dbReference type="GO" id="GO:0005829">
    <property type="term" value="C:cytosol"/>
    <property type="evidence" value="ECO:0007669"/>
    <property type="project" value="TreeGrafter"/>
</dbReference>
<dbReference type="FunFam" id="3.40.718.10:FF:000006">
    <property type="entry name" value="3-isopropylmalate dehydrogenase"/>
    <property type="match status" value="1"/>
</dbReference>
<comment type="cofactor">
    <cofactor evidence="14 15">
        <name>Mg(2+)</name>
        <dbReference type="ChEBI" id="CHEBI:18420"/>
    </cofactor>
    <cofactor evidence="14 15">
        <name>Mn(2+)</name>
        <dbReference type="ChEBI" id="CHEBI:29035"/>
    </cofactor>
    <text evidence="14 15">Binds 1 Mg(2+) or Mn(2+) ion per subunit.</text>
</comment>
<feature type="binding site" evidence="14">
    <location>
        <position position="228"/>
    </location>
    <ligand>
        <name>Mg(2+)</name>
        <dbReference type="ChEBI" id="CHEBI:18420"/>
    </ligand>
</feature>
<keyword evidence="7 14" id="KW-0028">Amino-acid biosynthesis</keyword>
<evidence type="ECO:0000256" key="13">
    <source>
        <dbReference type="ARBA" id="ARBA00023304"/>
    </source>
</evidence>
<organism evidence="17 18">
    <name type="scientific">Ruficoccus amylovorans</name>
    <dbReference type="NCBI Taxonomy" id="1804625"/>
    <lineage>
        <taxon>Bacteria</taxon>
        <taxon>Pseudomonadati</taxon>
        <taxon>Verrucomicrobiota</taxon>
        <taxon>Opitutia</taxon>
        <taxon>Puniceicoccales</taxon>
        <taxon>Cerasicoccaceae</taxon>
        <taxon>Ruficoccus</taxon>
    </lineage>
</organism>
<dbReference type="GO" id="GO:0009098">
    <property type="term" value="P:L-leucine biosynthetic process"/>
    <property type="evidence" value="ECO:0007669"/>
    <property type="project" value="UniProtKB-UniRule"/>
</dbReference>
<keyword evidence="11 14" id="KW-0520">NAD</keyword>
<feature type="domain" description="Isopropylmalate dehydrogenase-like" evidence="16">
    <location>
        <begin position="5"/>
        <end position="362"/>
    </location>
</feature>
<evidence type="ECO:0000313" key="18">
    <source>
        <dbReference type="Proteomes" id="UP000546464"/>
    </source>
</evidence>
<evidence type="ECO:0000256" key="12">
    <source>
        <dbReference type="ARBA" id="ARBA00023211"/>
    </source>
</evidence>
<evidence type="ECO:0000256" key="3">
    <source>
        <dbReference type="ARBA" id="ARBA00004762"/>
    </source>
</evidence>
<feature type="binding site" evidence="14">
    <location>
        <position position="137"/>
    </location>
    <ligand>
        <name>substrate</name>
    </ligand>
</feature>
<evidence type="ECO:0000256" key="5">
    <source>
        <dbReference type="ARBA" id="ARBA00011738"/>
    </source>
</evidence>
<feature type="binding site" evidence="14">
    <location>
        <position position="108"/>
    </location>
    <ligand>
        <name>substrate</name>
    </ligand>
</feature>
<dbReference type="GO" id="GO:0003862">
    <property type="term" value="F:3-isopropylmalate dehydrogenase activity"/>
    <property type="evidence" value="ECO:0007669"/>
    <property type="project" value="UniProtKB-UniRule"/>
</dbReference>
<evidence type="ECO:0000256" key="7">
    <source>
        <dbReference type="ARBA" id="ARBA00022605"/>
    </source>
</evidence>
<feature type="site" description="Important for catalysis" evidence="14">
    <location>
        <position position="144"/>
    </location>
</feature>
<keyword evidence="8 14" id="KW-0479">Metal-binding</keyword>
<comment type="catalytic activity">
    <reaction evidence="1 14 15">
        <text>(2R,3S)-3-isopropylmalate + NAD(+) = 4-methyl-2-oxopentanoate + CO2 + NADH</text>
        <dbReference type="Rhea" id="RHEA:32271"/>
        <dbReference type="ChEBI" id="CHEBI:16526"/>
        <dbReference type="ChEBI" id="CHEBI:17865"/>
        <dbReference type="ChEBI" id="CHEBI:35121"/>
        <dbReference type="ChEBI" id="CHEBI:57540"/>
        <dbReference type="ChEBI" id="CHEBI:57945"/>
        <dbReference type="EC" id="1.1.1.85"/>
    </reaction>
</comment>